<dbReference type="SUPFAM" id="SSF103473">
    <property type="entry name" value="MFS general substrate transporter"/>
    <property type="match status" value="1"/>
</dbReference>
<dbReference type="PANTHER" id="PTHR11360:SF260">
    <property type="entry name" value="MFS DOMAIN-CONTAINING PROTEIN"/>
    <property type="match status" value="1"/>
</dbReference>
<keyword evidence="1" id="KW-0472">Membrane</keyword>
<dbReference type="PANTHER" id="PTHR11360">
    <property type="entry name" value="MONOCARBOXYLATE TRANSPORTER"/>
    <property type="match status" value="1"/>
</dbReference>
<evidence type="ECO:0000256" key="1">
    <source>
        <dbReference type="SAM" id="Phobius"/>
    </source>
</evidence>
<feature type="transmembrane region" description="Helical" evidence="1">
    <location>
        <begin position="173"/>
        <end position="194"/>
    </location>
</feature>
<feature type="transmembrane region" description="Helical" evidence="1">
    <location>
        <begin position="139"/>
        <end position="161"/>
    </location>
</feature>
<feature type="non-terminal residue" evidence="2">
    <location>
        <position position="560"/>
    </location>
</feature>
<gene>
    <name evidence="2" type="ORF">TR117193</name>
</gene>
<feature type="transmembrane region" description="Helical" evidence="1">
    <location>
        <begin position="376"/>
        <end position="401"/>
    </location>
</feature>
<accession>A0A0X3P331</accession>
<keyword evidence="1" id="KW-0812">Transmembrane</keyword>
<feature type="transmembrane region" description="Helical" evidence="1">
    <location>
        <begin position="328"/>
        <end position="355"/>
    </location>
</feature>
<feature type="transmembrane region" description="Helical" evidence="1">
    <location>
        <begin position="76"/>
        <end position="96"/>
    </location>
</feature>
<feature type="transmembrane region" description="Helical" evidence="1">
    <location>
        <begin position="442"/>
        <end position="462"/>
    </location>
</feature>
<keyword evidence="1" id="KW-1133">Transmembrane helix</keyword>
<dbReference type="GO" id="GO:0008028">
    <property type="term" value="F:monocarboxylic acid transmembrane transporter activity"/>
    <property type="evidence" value="ECO:0007669"/>
    <property type="project" value="TreeGrafter"/>
</dbReference>
<feature type="transmembrane region" description="Helical" evidence="1">
    <location>
        <begin position="474"/>
        <end position="495"/>
    </location>
</feature>
<feature type="transmembrane region" description="Helical" evidence="1">
    <location>
        <begin position="108"/>
        <end position="133"/>
    </location>
</feature>
<feature type="transmembrane region" description="Helical" evidence="1">
    <location>
        <begin position="515"/>
        <end position="538"/>
    </location>
</feature>
<dbReference type="Gene3D" id="1.20.1250.20">
    <property type="entry name" value="MFS general substrate transporter like domains"/>
    <property type="match status" value="1"/>
</dbReference>
<reference evidence="2" key="1">
    <citation type="submission" date="2016-01" db="EMBL/GenBank/DDBJ databases">
        <title>Reference transcriptome for the parasite Schistocephalus solidus: insights into the molecular evolution of parasitism.</title>
        <authorList>
            <person name="Hebert F.O."/>
            <person name="Grambauer S."/>
            <person name="Barber I."/>
            <person name="Landry C.R."/>
            <person name="Aubin-Horth N."/>
        </authorList>
    </citation>
    <scope>NUCLEOTIDE SEQUENCE</scope>
</reference>
<dbReference type="Pfam" id="PF07690">
    <property type="entry name" value="MFS_1"/>
    <property type="match status" value="1"/>
</dbReference>
<name>A0A0X3P331_SCHSO</name>
<dbReference type="InterPro" id="IPR011701">
    <property type="entry name" value="MFS"/>
</dbReference>
<feature type="transmembrane region" description="Helical" evidence="1">
    <location>
        <begin position="50"/>
        <end position="70"/>
    </location>
</feature>
<sequence>MRWCHSDSNAAFQWFIVVGGFLSYFIADGCTYSVGILFTEFRALYQYNSAATSILPALIYALPQFMSPFLCPITDVIGYSTSAAWGALFLCLSFLFTSVAKTMELTYFSFGLITALGLQLTYTAAFMAVVSMFKDSKYFGIACGIMVSGGGIGSFATNHIVAWILSLWTLREALIILAAFLLHAWFSAALFYWVDETAIIEKQLRAAHTEPDTIESSAESEQKAIRREPLPYSSIHGDDADVEQHQANVRHRCRFSDITRLWFLCPIFMILTPSTHRPRAQTKARLGDTMNMPEEEENEDCAAKSRALLRNIGDGLVQLFSPKVWANWGFLTFIVSNGLCAAGVVIPWTFIYDYVYQIWLAGVPRDSISSQVYAQLAWYPSLIGLGSCCGQVLIGIIASVINKEASRNKLSIRSGDVDVVEVQEASHSTCCRRFWNLSNLHLLFASICLFNGVATIAFTFLSIPSALDVSSQDLLILSTSQGCVLAFASFMVGLSDGGFMTLLGLMLENEVEEQYFPAALGICLCVTGVFNFVGTVIGEKQAGFRRNRRLPDIQPVSNSG</sequence>
<dbReference type="InterPro" id="IPR036259">
    <property type="entry name" value="MFS_trans_sf"/>
</dbReference>
<dbReference type="InterPro" id="IPR050327">
    <property type="entry name" value="Proton-linked_MCT"/>
</dbReference>
<proteinExistence type="predicted"/>
<organism evidence="2">
    <name type="scientific">Schistocephalus solidus</name>
    <name type="common">Tapeworm</name>
    <dbReference type="NCBI Taxonomy" id="70667"/>
    <lineage>
        <taxon>Eukaryota</taxon>
        <taxon>Metazoa</taxon>
        <taxon>Spiralia</taxon>
        <taxon>Lophotrochozoa</taxon>
        <taxon>Platyhelminthes</taxon>
        <taxon>Cestoda</taxon>
        <taxon>Eucestoda</taxon>
        <taxon>Diphyllobothriidea</taxon>
        <taxon>Diphyllobothriidae</taxon>
        <taxon>Schistocephalus</taxon>
    </lineage>
</organism>
<dbReference type="AlphaFoldDB" id="A0A0X3P331"/>
<protein>
    <recommendedName>
        <fullName evidence="3">Monocarboxylate transporter 12</fullName>
    </recommendedName>
</protein>
<feature type="transmembrane region" description="Helical" evidence="1">
    <location>
        <begin position="12"/>
        <end position="38"/>
    </location>
</feature>
<evidence type="ECO:0000313" key="2">
    <source>
        <dbReference type="EMBL" id="JAP46371.1"/>
    </source>
</evidence>
<evidence type="ECO:0008006" key="3">
    <source>
        <dbReference type="Google" id="ProtNLM"/>
    </source>
</evidence>
<dbReference type="EMBL" id="GEEE01016854">
    <property type="protein sequence ID" value="JAP46371.1"/>
    <property type="molecule type" value="Transcribed_RNA"/>
</dbReference>